<dbReference type="OrthoDB" id="9808150at2"/>
<dbReference type="GO" id="GO:0005829">
    <property type="term" value="C:cytosol"/>
    <property type="evidence" value="ECO:0007669"/>
    <property type="project" value="TreeGrafter"/>
</dbReference>
<dbReference type="PANTHER" id="PTHR23117:SF13">
    <property type="entry name" value="GUANYLATE KINASE"/>
    <property type="match status" value="1"/>
</dbReference>
<evidence type="ECO:0000256" key="5">
    <source>
        <dbReference type="ARBA" id="ARBA00016296"/>
    </source>
</evidence>
<evidence type="ECO:0000313" key="16">
    <source>
        <dbReference type="Proteomes" id="UP000317093"/>
    </source>
</evidence>
<name>A0A518B105_9BACT</name>
<accession>A0A518B105</accession>
<dbReference type="InterPro" id="IPR020590">
    <property type="entry name" value="Guanylate_kinase_CS"/>
</dbReference>
<dbReference type="PROSITE" id="PS50052">
    <property type="entry name" value="GUANYLATE_KINASE_2"/>
    <property type="match status" value="1"/>
</dbReference>
<dbReference type="EC" id="2.7.4.8" evidence="4 13"/>
<protein>
    <recommendedName>
        <fullName evidence="5 13">Guanylate kinase</fullName>
        <ecNumber evidence="4 13">2.7.4.8</ecNumber>
    </recommendedName>
    <alternativeName>
        <fullName evidence="11 13">GMP kinase</fullName>
    </alternativeName>
</protein>
<evidence type="ECO:0000256" key="7">
    <source>
        <dbReference type="ARBA" id="ARBA00022679"/>
    </source>
</evidence>
<evidence type="ECO:0000256" key="4">
    <source>
        <dbReference type="ARBA" id="ARBA00012961"/>
    </source>
</evidence>
<evidence type="ECO:0000256" key="9">
    <source>
        <dbReference type="ARBA" id="ARBA00022777"/>
    </source>
</evidence>
<dbReference type="SUPFAM" id="SSF52540">
    <property type="entry name" value="P-loop containing nucleoside triphosphate hydrolases"/>
    <property type="match status" value="1"/>
</dbReference>
<feature type="domain" description="Guanylate kinase-like" evidence="14">
    <location>
        <begin position="7"/>
        <end position="186"/>
    </location>
</feature>
<evidence type="ECO:0000256" key="6">
    <source>
        <dbReference type="ARBA" id="ARBA00022490"/>
    </source>
</evidence>
<evidence type="ECO:0000256" key="12">
    <source>
        <dbReference type="ARBA" id="ARBA00048594"/>
    </source>
</evidence>
<dbReference type="Gene3D" id="3.40.50.300">
    <property type="entry name" value="P-loop containing nucleotide triphosphate hydrolases"/>
    <property type="match status" value="1"/>
</dbReference>
<evidence type="ECO:0000256" key="8">
    <source>
        <dbReference type="ARBA" id="ARBA00022741"/>
    </source>
</evidence>
<evidence type="ECO:0000313" key="15">
    <source>
        <dbReference type="EMBL" id="QDU60656.1"/>
    </source>
</evidence>
<dbReference type="Proteomes" id="UP000317093">
    <property type="component" value="Chromosome"/>
</dbReference>
<comment type="catalytic activity">
    <reaction evidence="12 13">
        <text>GMP + ATP = GDP + ADP</text>
        <dbReference type="Rhea" id="RHEA:20780"/>
        <dbReference type="ChEBI" id="CHEBI:30616"/>
        <dbReference type="ChEBI" id="CHEBI:58115"/>
        <dbReference type="ChEBI" id="CHEBI:58189"/>
        <dbReference type="ChEBI" id="CHEBI:456216"/>
        <dbReference type="EC" id="2.7.4.8"/>
    </reaction>
</comment>
<dbReference type="InterPro" id="IPR027417">
    <property type="entry name" value="P-loop_NTPase"/>
</dbReference>
<dbReference type="Gene3D" id="3.30.63.10">
    <property type="entry name" value="Guanylate Kinase phosphate binding domain"/>
    <property type="match status" value="1"/>
</dbReference>
<evidence type="ECO:0000256" key="3">
    <source>
        <dbReference type="ARBA" id="ARBA00005790"/>
    </source>
</evidence>
<gene>
    <name evidence="15" type="primary">gmk_1</name>
    <name evidence="13" type="synonym">gmk</name>
    <name evidence="15" type="ORF">Pan216_15030</name>
</gene>
<dbReference type="GO" id="GO:0005524">
    <property type="term" value="F:ATP binding"/>
    <property type="evidence" value="ECO:0007669"/>
    <property type="project" value="UniProtKB-UniRule"/>
</dbReference>
<keyword evidence="16" id="KW-1185">Reference proteome</keyword>
<dbReference type="InterPro" id="IPR008144">
    <property type="entry name" value="Guanylate_kin-like_dom"/>
</dbReference>
<feature type="binding site" evidence="13">
    <location>
        <begin position="14"/>
        <end position="21"/>
    </location>
    <ligand>
        <name>ATP</name>
        <dbReference type="ChEBI" id="CHEBI:30616"/>
    </ligand>
</feature>
<comment type="function">
    <text evidence="1 13">Essential for recycling GMP and indirectly, cGMP.</text>
</comment>
<dbReference type="InterPro" id="IPR008145">
    <property type="entry name" value="GK/Ca_channel_bsu"/>
</dbReference>
<dbReference type="NCBIfam" id="TIGR03263">
    <property type="entry name" value="guanyl_kin"/>
    <property type="match status" value="1"/>
</dbReference>
<keyword evidence="7 13" id="KW-0808">Transferase</keyword>
<evidence type="ECO:0000256" key="13">
    <source>
        <dbReference type="HAMAP-Rule" id="MF_00328"/>
    </source>
</evidence>
<keyword evidence="10 13" id="KW-0067">ATP-binding</keyword>
<evidence type="ECO:0000256" key="10">
    <source>
        <dbReference type="ARBA" id="ARBA00022840"/>
    </source>
</evidence>
<dbReference type="KEGG" id="knv:Pan216_15030"/>
<keyword evidence="8 13" id="KW-0547">Nucleotide-binding</keyword>
<dbReference type="SMART" id="SM00072">
    <property type="entry name" value="GuKc"/>
    <property type="match status" value="1"/>
</dbReference>
<dbReference type="CDD" id="cd00071">
    <property type="entry name" value="GMPK"/>
    <property type="match status" value="1"/>
</dbReference>
<dbReference type="Pfam" id="PF00625">
    <property type="entry name" value="Guanylate_kin"/>
    <property type="match status" value="1"/>
</dbReference>
<comment type="subcellular location">
    <subcellularLocation>
        <location evidence="2 13">Cytoplasm</location>
    </subcellularLocation>
</comment>
<evidence type="ECO:0000259" key="14">
    <source>
        <dbReference type="PROSITE" id="PS50052"/>
    </source>
</evidence>
<evidence type="ECO:0000256" key="11">
    <source>
        <dbReference type="ARBA" id="ARBA00030128"/>
    </source>
</evidence>
<dbReference type="GO" id="GO:0004385">
    <property type="term" value="F:GMP kinase activity"/>
    <property type="evidence" value="ECO:0007669"/>
    <property type="project" value="UniProtKB-UniRule"/>
</dbReference>
<dbReference type="HAMAP" id="MF_00328">
    <property type="entry name" value="Guanylate_kinase"/>
    <property type="match status" value="1"/>
</dbReference>
<keyword evidence="9 13" id="KW-0418">Kinase</keyword>
<dbReference type="RefSeq" id="WP_145256839.1">
    <property type="nucleotide sequence ID" value="NZ_CP036279.1"/>
</dbReference>
<evidence type="ECO:0000256" key="2">
    <source>
        <dbReference type="ARBA" id="ARBA00004496"/>
    </source>
</evidence>
<evidence type="ECO:0000256" key="1">
    <source>
        <dbReference type="ARBA" id="ARBA00003531"/>
    </source>
</evidence>
<reference evidence="15 16" key="1">
    <citation type="submission" date="2019-02" db="EMBL/GenBank/DDBJ databases">
        <title>Deep-cultivation of Planctomycetes and their phenomic and genomic characterization uncovers novel biology.</title>
        <authorList>
            <person name="Wiegand S."/>
            <person name="Jogler M."/>
            <person name="Boedeker C."/>
            <person name="Pinto D."/>
            <person name="Vollmers J."/>
            <person name="Rivas-Marin E."/>
            <person name="Kohn T."/>
            <person name="Peeters S.H."/>
            <person name="Heuer A."/>
            <person name="Rast P."/>
            <person name="Oberbeckmann S."/>
            <person name="Bunk B."/>
            <person name="Jeske O."/>
            <person name="Meyerdierks A."/>
            <person name="Storesund J.E."/>
            <person name="Kallscheuer N."/>
            <person name="Luecker S."/>
            <person name="Lage O.M."/>
            <person name="Pohl T."/>
            <person name="Merkel B.J."/>
            <person name="Hornburger P."/>
            <person name="Mueller R.-W."/>
            <person name="Bruemmer F."/>
            <person name="Labrenz M."/>
            <person name="Spormann A.M."/>
            <person name="Op den Camp H."/>
            <person name="Overmann J."/>
            <person name="Amann R."/>
            <person name="Jetten M.S.M."/>
            <person name="Mascher T."/>
            <person name="Medema M.H."/>
            <person name="Devos D.P."/>
            <person name="Kaster A.-K."/>
            <person name="Ovreas L."/>
            <person name="Rohde M."/>
            <person name="Galperin M.Y."/>
            <person name="Jogler C."/>
        </authorList>
    </citation>
    <scope>NUCLEOTIDE SEQUENCE [LARGE SCALE GENOMIC DNA]</scope>
    <source>
        <strain evidence="15 16">Pan216</strain>
    </source>
</reference>
<dbReference type="EMBL" id="CP036279">
    <property type="protein sequence ID" value="QDU60656.1"/>
    <property type="molecule type" value="Genomic_DNA"/>
</dbReference>
<sequence>MAEAERGLLIVISGPSGSGKSTLVRELMRDGEFPLSFSVSATSRPPRPNERDGIDYLFLPRERFEQMRDGGEFLESAEVHGHLYGTPKGPVEQALAAGKWVLLDIDVQGFHQVREMMPDAVSIFVRTPTLELAAQRLNERGTESEEVIARRIKQAAREMAHAPEYDYQLVNESLPQAVSTFRTLLWGVRTLRGCKHD</sequence>
<comment type="similarity">
    <text evidence="3 13">Belongs to the guanylate kinase family.</text>
</comment>
<proteinExistence type="inferred from homology"/>
<keyword evidence="6 13" id="KW-0963">Cytoplasm</keyword>
<organism evidence="15 16">
    <name type="scientific">Kolteria novifilia</name>
    <dbReference type="NCBI Taxonomy" id="2527975"/>
    <lineage>
        <taxon>Bacteria</taxon>
        <taxon>Pseudomonadati</taxon>
        <taxon>Planctomycetota</taxon>
        <taxon>Planctomycetia</taxon>
        <taxon>Kolteriales</taxon>
        <taxon>Kolteriaceae</taxon>
        <taxon>Kolteria</taxon>
    </lineage>
</organism>
<dbReference type="InterPro" id="IPR017665">
    <property type="entry name" value="Guanylate_kinase"/>
</dbReference>
<dbReference type="FunFam" id="3.30.63.10:FF:000005">
    <property type="entry name" value="Guanylate kinase"/>
    <property type="match status" value="1"/>
</dbReference>
<dbReference type="PANTHER" id="PTHR23117">
    <property type="entry name" value="GUANYLATE KINASE-RELATED"/>
    <property type="match status" value="1"/>
</dbReference>
<dbReference type="AlphaFoldDB" id="A0A518B105"/>
<dbReference type="PROSITE" id="PS00856">
    <property type="entry name" value="GUANYLATE_KINASE_1"/>
    <property type="match status" value="1"/>
</dbReference>